<accession>A0A3B1AHU1</accession>
<sequence length="32" mass="3463">MATIPSTINGVTVEFSSTVNKYKDSHHLKSGL</sequence>
<dbReference type="AlphaFoldDB" id="A0A3B1AHU1"/>
<gene>
    <name evidence="1" type="ORF">MNBD_GAMMA26-1576</name>
</gene>
<reference evidence="1" key="1">
    <citation type="submission" date="2018-06" db="EMBL/GenBank/DDBJ databases">
        <authorList>
            <person name="Zhirakovskaya E."/>
        </authorList>
    </citation>
    <scope>NUCLEOTIDE SEQUENCE</scope>
</reference>
<name>A0A3B1AHU1_9ZZZZ</name>
<protein>
    <submittedName>
        <fullName evidence="1">Uncharacterized protein</fullName>
    </submittedName>
</protein>
<dbReference type="EMBL" id="UOFX01000006">
    <property type="protein sequence ID" value="VAX05479.1"/>
    <property type="molecule type" value="Genomic_DNA"/>
</dbReference>
<organism evidence="1">
    <name type="scientific">hydrothermal vent metagenome</name>
    <dbReference type="NCBI Taxonomy" id="652676"/>
    <lineage>
        <taxon>unclassified sequences</taxon>
        <taxon>metagenomes</taxon>
        <taxon>ecological metagenomes</taxon>
    </lineage>
</organism>
<evidence type="ECO:0000313" key="1">
    <source>
        <dbReference type="EMBL" id="VAX05479.1"/>
    </source>
</evidence>
<proteinExistence type="predicted"/>